<proteinExistence type="predicted"/>
<protein>
    <submittedName>
        <fullName evidence="1">Uncharacterized protein</fullName>
    </submittedName>
</protein>
<dbReference type="EMBL" id="LUUK01000022">
    <property type="protein sequence ID" value="OAI27113.1"/>
    <property type="molecule type" value="Genomic_DNA"/>
</dbReference>
<dbReference type="AlphaFoldDB" id="A0A177PCC1"/>
<dbReference type="STRING" id="702114.A1355_18365"/>
<reference evidence="2" key="1">
    <citation type="submission" date="2016-03" db="EMBL/GenBank/DDBJ databases">
        <authorList>
            <person name="Heylen K."/>
            <person name="De Vos P."/>
            <person name="Vekeman B."/>
        </authorList>
    </citation>
    <scope>NUCLEOTIDE SEQUENCE [LARGE SCALE GENOMIC DNA]</scope>
    <source>
        <strain evidence="2">R-45383</strain>
    </source>
</reference>
<accession>A0A177PCC1</accession>
<dbReference type="Proteomes" id="UP000077628">
    <property type="component" value="Unassembled WGS sequence"/>
</dbReference>
<sequence>MAALVKRLSQKSVAAVGAFLPCRCPKNDFPANEIKKHSAPIPSHAECQALNSVRLTALN</sequence>
<name>A0A177PCC1_9GAMM</name>
<gene>
    <name evidence="1" type="ORF">A1355_18365</name>
</gene>
<keyword evidence="2" id="KW-1185">Reference proteome</keyword>
<evidence type="ECO:0000313" key="2">
    <source>
        <dbReference type="Proteomes" id="UP000077628"/>
    </source>
</evidence>
<evidence type="ECO:0000313" key="1">
    <source>
        <dbReference type="EMBL" id="OAI27113.1"/>
    </source>
</evidence>
<comment type="caution">
    <text evidence="1">The sequence shown here is derived from an EMBL/GenBank/DDBJ whole genome shotgun (WGS) entry which is preliminary data.</text>
</comment>
<organism evidence="1 2">
    <name type="scientific">Methylomonas koyamae</name>
    <dbReference type="NCBI Taxonomy" id="702114"/>
    <lineage>
        <taxon>Bacteria</taxon>
        <taxon>Pseudomonadati</taxon>
        <taxon>Pseudomonadota</taxon>
        <taxon>Gammaproteobacteria</taxon>
        <taxon>Methylococcales</taxon>
        <taxon>Methylococcaceae</taxon>
        <taxon>Methylomonas</taxon>
    </lineage>
</organism>